<sequence length="519" mass="56131">MHPFSTTASTRCVPATKTSTKTVAVLGASFGGFHAARILANGLPEDWKVVLIDRNSHVNHLYVFPRYAVLAGHEHKAFIPPTHVFSAPHTFTHALVTRLTPTSVSYARPHSPSPYSCTHPQHTIYSCPATKEETLDFDYCVYALGSRLPAPIDVWGNGTHGNYGGRKEEGVQYLMRMQKRVEEARSVLVIGGGALGIQFASDIAALYGPSKHVTLLHSRHALLPRFEEELGGIVLSHLSALGVNVVLGERVDLETLHTEKYRVKIAGSTLSVGNGHAHGMANGAADANVNGVAVRNGTANGEDDVARVAEEEERVVRTVKGREVRAELVLLCTGQTPNTALLGELLPEAIVPFGESKGMIRVRRTLQIAVPRPVLPLSDALTRDSEDAQDACPQPYREEVDDEEIQLEVGDDGLDTAYAHIFAIGDAADAFGAINAGHNAHWQAEVAARNILRLVHGETEIEQYVPGPPAIKVSLGLNDSAYQFNGEVGTKSGCAVDLDARGMWEHFGWKGVKDEELLL</sequence>
<dbReference type="PRINTS" id="PR00368">
    <property type="entry name" value="FADPNR"/>
</dbReference>
<feature type="domain" description="FAD/NAD(P)-binding" evidence="1">
    <location>
        <begin position="22"/>
        <end position="255"/>
    </location>
</feature>
<evidence type="ECO:0000313" key="3">
    <source>
        <dbReference type="Proteomes" id="UP000076761"/>
    </source>
</evidence>
<accession>A0A165VPH5</accession>
<dbReference type="Proteomes" id="UP000076761">
    <property type="component" value="Unassembled WGS sequence"/>
</dbReference>
<dbReference type="Gene3D" id="3.50.50.60">
    <property type="entry name" value="FAD/NAD(P)-binding domain"/>
    <property type="match status" value="3"/>
</dbReference>
<gene>
    <name evidence="2" type="ORF">NEOLEDRAFT_1126690</name>
</gene>
<organism evidence="2 3">
    <name type="scientific">Neolentinus lepideus HHB14362 ss-1</name>
    <dbReference type="NCBI Taxonomy" id="1314782"/>
    <lineage>
        <taxon>Eukaryota</taxon>
        <taxon>Fungi</taxon>
        <taxon>Dikarya</taxon>
        <taxon>Basidiomycota</taxon>
        <taxon>Agaricomycotina</taxon>
        <taxon>Agaricomycetes</taxon>
        <taxon>Gloeophyllales</taxon>
        <taxon>Gloeophyllaceae</taxon>
        <taxon>Neolentinus</taxon>
    </lineage>
</organism>
<dbReference type="Pfam" id="PF07992">
    <property type="entry name" value="Pyr_redox_2"/>
    <property type="match status" value="1"/>
</dbReference>
<dbReference type="GO" id="GO:0004174">
    <property type="term" value="F:electron-transferring-flavoprotein dehydrogenase activity"/>
    <property type="evidence" value="ECO:0007669"/>
    <property type="project" value="TreeGrafter"/>
</dbReference>
<evidence type="ECO:0000259" key="1">
    <source>
        <dbReference type="Pfam" id="PF07992"/>
    </source>
</evidence>
<dbReference type="OrthoDB" id="202203at2759"/>
<evidence type="ECO:0000313" key="2">
    <source>
        <dbReference type="EMBL" id="KZT29986.1"/>
    </source>
</evidence>
<reference evidence="2 3" key="1">
    <citation type="journal article" date="2016" name="Mol. Biol. Evol.">
        <title>Comparative Genomics of Early-Diverging Mushroom-Forming Fungi Provides Insights into the Origins of Lignocellulose Decay Capabilities.</title>
        <authorList>
            <person name="Nagy L.G."/>
            <person name="Riley R."/>
            <person name="Tritt A."/>
            <person name="Adam C."/>
            <person name="Daum C."/>
            <person name="Floudas D."/>
            <person name="Sun H."/>
            <person name="Yadav J.S."/>
            <person name="Pangilinan J."/>
            <person name="Larsson K.H."/>
            <person name="Matsuura K."/>
            <person name="Barry K."/>
            <person name="Labutti K."/>
            <person name="Kuo R."/>
            <person name="Ohm R.A."/>
            <person name="Bhattacharya S.S."/>
            <person name="Shirouzu T."/>
            <person name="Yoshinaga Y."/>
            <person name="Martin F.M."/>
            <person name="Grigoriev I.V."/>
            <person name="Hibbett D.S."/>
        </authorList>
    </citation>
    <scope>NUCLEOTIDE SEQUENCE [LARGE SCALE GENOMIC DNA]</scope>
    <source>
        <strain evidence="2 3">HHB14362 ss-1</strain>
    </source>
</reference>
<dbReference type="EMBL" id="KV425552">
    <property type="protein sequence ID" value="KZT29986.1"/>
    <property type="molecule type" value="Genomic_DNA"/>
</dbReference>
<keyword evidence="3" id="KW-1185">Reference proteome</keyword>
<dbReference type="InterPro" id="IPR023753">
    <property type="entry name" value="FAD/NAD-binding_dom"/>
</dbReference>
<dbReference type="AlphaFoldDB" id="A0A165VPH5"/>
<dbReference type="STRING" id="1314782.A0A165VPH5"/>
<dbReference type="GO" id="GO:0005737">
    <property type="term" value="C:cytoplasm"/>
    <property type="evidence" value="ECO:0007669"/>
    <property type="project" value="TreeGrafter"/>
</dbReference>
<dbReference type="SUPFAM" id="SSF51905">
    <property type="entry name" value="FAD/NAD(P)-binding domain"/>
    <property type="match status" value="1"/>
</dbReference>
<dbReference type="InParanoid" id="A0A165VPH5"/>
<dbReference type="PANTHER" id="PTHR43735:SF2">
    <property type="entry name" value="FE-REGULATED PROTEIN 8"/>
    <property type="match status" value="1"/>
</dbReference>
<name>A0A165VPH5_9AGAM</name>
<dbReference type="GO" id="GO:0050660">
    <property type="term" value="F:flavin adenine dinucleotide binding"/>
    <property type="evidence" value="ECO:0007669"/>
    <property type="project" value="TreeGrafter"/>
</dbReference>
<protein>
    <submittedName>
        <fullName evidence="2">FAD/NAD(P)-binding domain-containing protein</fullName>
    </submittedName>
</protein>
<proteinExistence type="predicted"/>
<dbReference type="InterPro" id="IPR036188">
    <property type="entry name" value="FAD/NAD-bd_sf"/>
</dbReference>
<dbReference type="PANTHER" id="PTHR43735">
    <property type="entry name" value="APOPTOSIS-INDUCING FACTOR 1"/>
    <property type="match status" value="1"/>
</dbReference>